<dbReference type="VEuPathDB" id="FungiDB:SeMB42_g03336"/>
<name>A0A507D761_9FUNG</name>
<dbReference type="EMBL" id="QEAN01000117">
    <property type="protein sequence ID" value="TPX47392.1"/>
    <property type="molecule type" value="Genomic_DNA"/>
</dbReference>
<comment type="caution">
    <text evidence="1">The sequence shown here is derived from an EMBL/GenBank/DDBJ whole genome shotgun (WGS) entry which is preliminary data.</text>
</comment>
<organism evidence="1 3">
    <name type="scientific">Synchytrium endobioticum</name>
    <dbReference type="NCBI Taxonomy" id="286115"/>
    <lineage>
        <taxon>Eukaryota</taxon>
        <taxon>Fungi</taxon>
        <taxon>Fungi incertae sedis</taxon>
        <taxon>Chytridiomycota</taxon>
        <taxon>Chytridiomycota incertae sedis</taxon>
        <taxon>Chytridiomycetes</taxon>
        <taxon>Synchytriales</taxon>
        <taxon>Synchytriaceae</taxon>
        <taxon>Synchytrium</taxon>
    </lineage>
</organism>
<evidence type="ECO:0000313" key="3">
    <source>
        <dbReference type="Proteomes" id="UP000317494"/>
    </source>
</evidence>
<dbReference type="AlphaFoldDB" id="A0A507D761"/>
<gene>
    <name evidence="2" type="ORF">SeLEV6574_g02465</name>
    <name evidence="1" type="ORF">SeMB42_g03336</name>
</gene>
<dbReference type="EMBL" id="QEAM01000069">
    <property type="protein sequence ID" value="TPX47773.1"/>
    <property type="molecule type" value="Genomic_DNA"/>
</dbReference>
<reference evidence="3 4" key="1">
    <citation type="journal article" date="2019" name="Sci. Rep.">
        <title>Comparative genomics of chytrid fungi reveal insights into the obligate biotrophic and pathogenic lifestyle of Synchytrium endobioticum.</title>
        <authorList>
            <person name="van de Vossenberg B.T.L.H."/>
            <person name="Warris S."/>
            <person name="Nguyen H.D.T."/>
            <person name="van Gent-Pelzer M.P.E."/>
            <person name="Joly D.L."/>
            <person name="van de Geest H.C."/>
            <person name="Bonants P.J.M."/>
            <person name="Smith D.S."/>
            <person name="Levesque C.A."/>
            <person name="van der Lee T.A.J."/>
        </authorList>
    </citation>
    <scope>NUCLEOTIDE SEQUENCE [LARGE SCALE GENOMIC DNA]</scope>
    <source>
        <strain evidence="2 4">LEV6574</strain>
        <strain evidence="1 3">MB42</strain>
    </source>
</reference>
<sequence>MPPLLGARHLRWIQDCLKGVRSPKNVVGISQQRIPTPFGVISQKKDGLTSTGEMGTRRLISAKIRILDLSIEPLIQGSSAAL</sequence>
<keyword evidence="3" id="KW-1185">Reference proteome</keyword>
<protein>
    <submittedName>
        <fullName evidence="1">Uncharacterized protein</fullName>
    </submittedName>
</protein>
<proteinExistence type="predicted"/>
<evidence type="ECO:0000313" key="2">
    <source>
        <dbReference type="EMBL" id="TPX47773.1"/>
    </source>
</evidence>
<accession>A0A507D761</accession>
<dbReference type="Proteomes" id="UP000320475">
    <property type="component" value="Unassembled WGS sequence"/>
</dbReference>
<evidence type="ECO:0000313" key="1">
    <source>
        <dbReference type="EMBL" id="TPX47392.1"/>
    </source>
</evidence>
<evidence type="ECO:0000313" key="4">
    <source>
        <dbReference type="Proteomes" id="UP000320475"/>
    </source>
</evidence>
<dbReference type="Proteomes" id="UP000317494">
    <property type="component" value="Unassembled WGS sequence"/>
</dbReference>